<evidence type="ECO:0000256" key="2">
    <source>
        <dbReference type="ARBA" id="ARBA00006939"/>
    </source>
</evidence>
<comment type="subcellular location">
    <subcellularLocation>
        <location evidence="1">Cell membrane</location>
        <topology evidence="1">Multi-pass membrane protein</topology>
    </subcellularLocation>
</comment>
<dbReference type="GO" id="GO:0005385">
    <property type="term" value="F:zinc ion transmembrane transporter activity"/>
    <property type="evidence" value="ECO:0007669"/>
    <property type="project" value="TreeGrafter"/>
</dbReference>
<protein>
    <submittedName>
        <fullName evidence="9">ZIP zinc transporter family protein</fullName>
    </submittedName>
</protein>
<keyword evidence="3" id="KW-1003">Cell membrane</keyword>
<evidence type="ECO:0000256" key="4">
    <source>
        <dbReference type="ARBA" id="ARBA00022692"/>
    </source>
</evidence>
<dbReference type="EMBL" id="UHFX01000003">
    <property type="protein sequence ID" value="SUO05022.1"/>
    <property type="molecule type" value="Genomic_DNA"/>
</dbReference>
<feature type="transmembrane region" description="Helical" evidence="8">
    <location>
        <begin position="208"/>
        <end position="225"/>
    </location>
</feature>
<keyword evidence="7 8" id="KW-0472">Membrane</keyword>
<evidence type="ECO:0000313" key="10">
    <source>
        <dbReference type="Proteomes" id="UP000255523"/>
    </source>
</evidence>
<dbReference type="RefSeq" id="WP_022790627.1">
    <property type="nucleotide sequence ID" value="NZ_UHFX01000003.1"/>
</dbReference>
<evidence type="ECO:0000256" key="6">
    <source>
        <dbReference type="ARBA" id="ARBA00022989"/>
    </source>
</evidence>
<dbReference type="PANTHER" id="PTHR11040">
    <property type="entry name" value="ZINC/IRON TRANSPORTER"/>
    <property type="match status" value="1"/>
</dbReference>
<dbReference type="GeneID" id="77462889"/>
<feature type="transmembrane region" description="Helical" evidence="8">
    <location>
        <begin position="6"/>
        <end position="26"/>
    </location>
</feature>
<sequence length="260" mass="27895">MHLEMFLGLGIPFLGTMLGAAVVFFLKKGVPPLVEKFMLGFAAGVMIAASVFSLLLPAMEEVERLHQSSWLVTSVGFLLGIFFLLVLDEVIPHMHVDSDQEEGIHTSWKKTTKLFFAMTLHNIPEGMSLGIVFAGLYSANTALTIEGALALSMGIAIQNFPEGAVLSLPLHSQGMSRMKSFLLGTASGIVEPIGAFLTILFSAVLQPILPWLLAFAAGAMVYVCVEELIPQSQHGKHSNIATIAFAIGFACMMILDTALG</sequence>
<dbReference type="PANTHER" id="PTHR11040:SF211">
    <property type="entry name" value="ZINC TRANSPORTER ZIP11"/>
    <property type="match status" value="1"/>
</dbReference>
<dbReference type="Pfam" id="PF02535">
    <property type="entry name" value="Zip"/>
    <property type="match status" value="1"/>
</dbReference>
<name>A0A380LQB5_9FIRM</name>
<evidence type="ECO:0000256" key="1">
    <source>
        <dbReference type="ARBA" id="ARBA00004651"/>
    </source>
</evidence>
<reference evidence="9 10" key="1">
    <citation type="submission" date="2018-06" db="EMBL/GenBank/DDBJ databases">
        <authorList>
            <consortium name="Pathogen Informatics"/>
            <person name="Doyle S."/>
        </authorList>
    </citation>
    <scope>NUCLEOTIDE SEQUENCE [LARGE SCALE GENOMIC DNA]</scope>
    <source>
        <strain evidence="9 10">NCTC11087</strain>
    </source>
</reference>
<keyword evidence="4 8" id="KW-0812">Transmembrane</keyword>
<feature type="transmembrane region" description="Helical" evidence="8">
    <location>
        <begin position="181"/>
        <end position="202"/>
    </location>
</feature>
<dbReference type="AlphaFoldDB" id="A0A380LQB5"/>
<keyword evidence="10" id="KW-1185">Reference proteome</keyword>
<feature type="transmembrane region" description="Helical" evidence="8">
    <location>
        <begin position="237"/>
        <end position="255"/>
    </location>
</feature>
<dbReference type="Proteomes" id="UP000255523">
    <property type="component" value="Unassembled WGS sequence"/>
</dbReference>
<evidence type="ECO:0000313" key="9">
    <source>
        <dbReference type="EMBL" id="SUO05022.1"/>
    </source>
</evidence>
<organism evidence="9 10">
    <name type="scientific">Faecalicoccus pleomorphus</name>
    <dbReference type="NCBI Taxonomy" id="1323"/>
    <lineage>
        <taxon>Bacteria</taxon>
        <taxon>Bacillati</taxon>
        <taxon>Bacillota</taxon>
        <taxon>Erysipelotrichia</taxon>
        <taxon>Erysipelotrichales</taxon>
        <taxon>Erysipelotrichaceae</taxon>
        <taxon>Faecalicoccus</taxon>
    </lineage>
</organism>
<keyword evidence="5" id="KW-0862">Zinc</keyword>
<evidence type="ECO:0000256" key="8">
    <source>
        <dbReference type="SAM" id="Phobius"/>
    </source>
</evidence>
<gene>
    <name evidence="9" type="primary">zupT</name>
    <name evidence="9" type="ORF">NCTC11087_01955</name>
</gene>
<proteinExistence type="inferred from homology"/>
<evidence type="ECO:0000256" key="5">
    <source>
        <dbReference type="ARBA" id="ARBA00022833"/>
    </source>
</evidence>
<dbReference type="OrthoDB" id="9787346at2"/>
<evidence type="ECO:0000256" key="7">
    <source>
        <dbReference type="ARBA" id="ARBA00023136"/>
    </source>
</evidence>
<keyword evidence="6 8" id="KW-1133">Transmembrane helix</keyword>
<accession>A0A380LQB5</accession>
<dbReference type="GO" id="GO:0005886">
    <property type="term" value="C:plasma membrane"/>
    <property type="evidence" value="ECO:0007669"/>
    <property type="project" value="UniProtKB-SubCell"/>
</dbReference>
<evidence type="ECO:0000256" key="3">
    <source>
        <dbReference type="ARBA" id="ARBA00022475"/>
    </source>
</evidence>
<dbReference type="InterPro" id="IPR003689">
    <property type="entry name" value="ZIP"/>
</dbReference>
<feature type="transmembrane region" description="Helical" evidence="8">
    <location>
        <begin position="38"/>
        <end position="56"/>
    </location>
</feature>
<comment type="similarity">
    <text evidence="2">Belongs to the ZIP transporter (TC 2.A.5) family.</text>
</comment>
<feature type="transmembrane region" description="Helical" evidence="8">
    <location>
        <begin position="68"/>
        <end position="87"/>
    </location>
</feature>